<gene>
    <name evidence="1" type="ORF">MEUPH1_LOCUS13103</name>
</gene>
<comment type="caution">
    <text evidence="1">The sequence shown here is derived from an EMBL/GenBank/DDBJ whole genome shotgun (WGS) entry which is preliminary data.</text>
</comment>
<dbReference type="AlphaFoldDB" id="A0AAV0WN58"/>
<name>A0AAV0WN58_9HEMI</name>
<accession>A0AAV0WN58</accession>
<protein>
    <recommendedName>
        <fullName evidence="3">DUF659 domain-containing protein</fullName>
    </recommendedName>
</protein>
<dbReference type="EMBL" id="CARXXK010000002">
    <property type="protein sequence ID" value="CAI6357480.1"/>
    <property type="molecule type" value="Genomic_DNA"/>
</dbReference>
<keyword evidence="2" id="KW-1185">Reference proteome</keyword>
<proteinExistence type="predicted"/>
<dbReference type="Proteomes" id="UP001160148">
    <property type="component" value="Unassembled WGS sequence"/>
</dbReference>
<sequence>MGIIWPGDIQYNIVLLFLFDAAPYNMVKAGTVLKNIYTKMIHVTCCAHGLHRIVEEIRGHFGTVDELIFNMKKIFRKAPYRVEMFKSEAPDI</sequence>
<organism evidence="1 2">
    <name type="scientific">Macrosiphum euphorbiae</name>
    <name type="common">potato aphid</name>
    <dbReference type="NCBI Taxonomy" id="13131"/>
    <lineage>
        <taxon>Eukaryota</taxon>
        <taxon>Metazoa</taxon>
        <taxon>Ecdysozoa</taxon>
        <taxon>Arthropoda</taxon>
        <taxon>Hexapoda</taxon>
        <taxon>Insecta</taxon>
        <taxon>Pterygota</taxon>
        <taxon>Neoptera</taxon>
        <taxon>Paraneoptera</taxon>
        <taxon>Hemiptera</taxon>
        <taxon>Sternorrhyncha</taxon>
        <taxon>Aphidomorpha</taxon>
        <taxon>Aphidoidea</taxon>
        <taxon>Aphididae</taxon>
        <taxon>Macrosiphini</taxon>
        <taxon>Macrosiphum</taxon>
    </lineage>
</organism>
<evidence type="ECO:0000313" key="2">
    <source>
        <dbReference type="Proteomes" id="UP001160148"/>
    </source>
</evidence>
<evidence type="ECO:0008006" key="3">
    <source>
        <dbReference type="Google" id="ProtNLM"/>
    </source>
</evidence>
<evidence type="ECO:0000313" key="1">
    <source>
        <dbReference type="EMBL" id="CAI6357480.1"/>
    </source>
</evidence>
<reference evidence="1 2" key="1">
    <citation type="submission" date="2023-01" db="EMBL/GenBank/DDBJ databases">
        <authorList>
            <person name="Whitehead M."/>
        </authorList>
    </citation>
    <scope>NUCLEOTIDE SEQUENCE [LARGE SCALE GENOMIC DNA]</scope>
</reference>